<name>A0A8J3FYE0_9BURK</name>
<feature type="domain" description="Transposase IS204/IS1001/IS1096/IS1165 helix-turn-helix" evidence="2">
    <location>
        <begin position="94"/>
        <end position="143"/>
    </location>
</feature>
<dbReference type="Proteomes" id="UP000614287">
    <property type="component" value="Unassembled WGS sequence"/>
</dbReference>
<organism evidence="3 4">
    <name type="scientific">Formosimonas limnophila</name>
    <dbReference type="NCBI Taxonomy" id="1384487"/>
    <lineage>
        <taxon>Bacteria</taxon>
        <taxon>Pseudomonadati</taxon>
        <taxon>Pseudomonadota</taxon>
        <taxon>Betaproteobacteria</taxon>
        <taxon>Burkholderiales</taxon>
        <taxon>Burkholderiaceae</taxon>
        <taxon>Formosimonas</taxon>
    </lineage>
</organism>
<protein>
    <submittedName>
        <fullName evidence="3">ISL3 family transposase ISMac21</fullName>
    </submittedName>
</protein>
<gene>
    <name evidence="3" type="ORF">GCM10009007_11740</name>
</gene>
<dbReference type="Pfam" id="PF13542">
    <property type="entry name" value="HTH_Tnp_ISL3"/>
    <property type="match status" value="1"/>
</dbReference>
<dbReference type="PANTHER" id="PTHR33498">
    <property type="entry name" value="TRANSPOSASE FOR INSERTION SEQUENCE ELEMENT IS1557"/>
    <property type="match status" value="1"/>
</dbReference>
<evidence type="ECO:0000259" key="1">
    <source>
        <dbReference type="Pfam" id="PF01610"/>
    </source>
</evidence>
<dbReference type="RefSeq" id="WP_189492970.1">
    <property type="nucleotide sequence ID" value="NZ_BMZG01000005.1"/>
</dbReference>
<dbReference type="InterPro" id="IPR002560">
    <property type="entry name" value="Transposase_DDE"/>
</dbReference>
<reference evidence="3" key="2">
    <citation type="submission" date="2020-09" db="EMBL/GenBank/DDBJ databases">
        <authorList>
            <person name="Sun Q."/>
            <person name="Kim S."/>
        </authorList>
    </citation>
    <scope>NUCLEOTIDE SEQUENCE</scope>
    <source>
        <strain evidence="3">KCTC 32501</strain>
    </source>
</reference>
<dbReference type="InterPro" id="IPR047951">
    <property type="entry name" value="Transpos_ISL3"/>
</dbReference>
<evidence type="ECO:0000259" key="2">
    <source>
        <dbReference type="Pfam" id="PF13542"/>
    </source>
</evidence>
<dbReference type="EMBL" id="BMZG01000005">
    <property type="protein sequence ID" value="GHA72402.1"/>
    <property type="molecule type" value="Genomic_DNA"/>
</dbReference>
<feature type="domain" description="Transposase IS204/IS1001/IS1096/IS1165 DDE" evidence="1">
    <location>
        <begin position="158"/>
        <end position="392"/>
    </location>
</feature>
<dbReference type="Pfam" id="PF01610">
    <property type="entry name" value="DDE_Tnp_ISL3"/>
    <property type="match status" value="1"/>
</dbReference>
<dbReference type="NCBIfam" id="NF033550">
    <property type="entry name" value="transpos_ISL3"/>
    <property type="match status" value="1"/>
</dbReference>
<evidence type="ECO:0000313" key="4">
    <source>
        <dbReference type="Proteomes" id="UP000614287"/>
    </source>
</evidence>
<dbReference type="PANTHER" id="PTHR33498:SF1">
    <property type="entry name" value="TRANSPOSASE FOR INSERTION SEQUENCE ELEMENT IS1557"/>
    <property type="match status" value="1"/>
</dbReference>
<accession>A0A8J3FYE0</accession>
<evidence type="ECO:0000313" key="3">
    <source>
        <dbReference type="EMBL" id="GHA72402.1"/>
    </source>
</evidence>
<comment type="caution">
    <text evidence="3">The sequence shown here is derived from an EMBL/GenBank/DDBJ whole genome shotgun (WGS) entry which is preliminary data.</text>
</comment>
<dbReference type="InterPro" id="IPR032877">
    <property type="entry name" value="Transposase_HTH"/>
</dbReference>
<reference evidence="3" key="1">
    <citation type="journal article" date="2014" name="Int. J. Syst. Evol. Microbiol.">
        <title>Complete genome sequence of Corynebacterium casei LMG S-19264T (=DSM 44701T), isolated from a smear-ripened cheese.</title>
        <authorList>
            <consortium name="US DOE Joint Genome Institute (JGI-PGF)"/>
            <person name="Walter F."/>
            <person name="Albersmeier A."/>
            <person name="Kalinowski J."/>
            <person name="Ruckert C."/>
        </authorList>
    </citation>
    <scope>NUCLEOTIDE SEQUENCE</scope>
    <source>
        <strain evidence="3">KCTC 32501</strain>
    </source>
</reference>
<sequence>MNSEQLLELALNLGAPWRVEELSFTGQQGSQELKIRIGYAKCSKFEDANGQSCSVYDSEVRHWQHLDFFQHRCIIECKVPRILDSTGKVKTVVVPWAREGSGFTLLLEAFMMSLIESEMPVSRVAQLLGVNAPRVWVVFNHWVSRALRGDCCKSLTRLGVDETSSKRGQDYIAVAVDLDQRRVVAVTEKRNRESVQRVSEILKTKDATTAQISEVSMDLSPSYIAGVSETFRSAKITFDRFHVVKLLNQAMMEVYRIECAWHRELKGNKYTFVRNRDTLSSKQEANLTMFTEAYPSLGEAYRLKVLFNDLWDMADAQEARSFVIDWCTEVERKRIRPLMVFAKTVRGHLTGIVRFVETRISNGILEGINSKIQLAKRRARGFRKIKNFMNMIYFLCGRLKMNYPHQTL</sequence>
<dbReference type="AlphaFoldDB" id="A0A8J3FYE0"/>
<proteinExistence type="predicted"/>
<keyword evidence="4" id="KW-1185">Reference proteome</keyword>